<organism evidence="2 3">
    <name type="scientific">Pseudomonas fluorescens</name>
    <dbReference type="NCBI Taxonomy" id="294"/>
    <lineage>
        <taxon>Bacteria</taxon>
        <taxon>Pseudomonadati</taxon>
        <taxon>Pseudomonadota</taxon>
        <taxon>Gammaproteobacteria</taxon>
        <taxon>Pseudomonadales</taxon>
        <taxon>Pseudomonadaceae</taxon>
        <taxon>Pseudomonas</taxon>
    </lineage>
</organism>
<reference evidence="2 3" key="1">
    <citation type="submission" date="2018-03" db="EMBL/GenBank/DDBJ databases">
        <title>Blue discolouration in mozzarella cheese caused by Pseudomonas fluorescens.</title>
        <authorList>
            <person name="Chiesa F."/>
            <person name="Dalmasso A."/>
            <person name="Lomonaco S."/>
        </authorList>
    </citation>
    <scope>NUCLEOTIDE SEQUENCE [LARGE SCALE GENOMIC DNA]</scope>
    <source>
        <strain evidence="2 3">11293</strain>
    </source>
</reference>
<evidence type="ECO:0000313" key="3">
    <source>
        <dbReference type="Proteomes" id="UP000239731"/>
    </source>
</evidence>
<evidence type="ECO:0000256" key="1">
    <source>
        <dbReference type="SAM" id="MobiDB-lite"/>
    </source>
</evidence>
<evidence type="ECO:0008006" key="4">
    <source>
        <dbReference type="Google" id="ProtNLM"/>
    </source>
</evidence>
<feature type="region of interest" description="Disordered" evidence="1">
    <location>
        <begin position="79"/>
        <end position="107"/>
    </location>
</feature>
<feature type="compositionally biased region" description="Gly residues" evidence="1">
    <location>
        <begin position="98"/>
        <end position="107"/>
    </location>
</feature>
<sequence length="107" mass="11523">MMKKSSGPAFVRCLIPMTECPSCNGAGLIRGVFHQLECIGCHSSGFVHAETLEPLLMQDLVIQLGLKLRSVRAVVKSLESGSSHQGEFAQYNQNNRRGAGGTNFTGD</sequence>
<gene>
    <name evidence="2" type="ORF">C7A10_29435</name>
</gene>
<proteinExistence type="predicted"/>
<accession>A0A2T0HM91</accession>
<feature type="compositionally biased region" description="Polar residues" evidence="1">
    <location>
        <begin position="79"/>
        <end position="97"/>
    </location>
</feature>
<evidence type="ECO:0000313" key="2">
    <source>
        <dbReference type="EMBL" id="PRW84200.1"/>
    </source>
</evidence>
<dbReference type="RefSeq" id="WP_106118681.1">
    <property type="nucleotide sequence ID" value="NZ_PVUH01000032.1"/>
</dbReference>
<name>A0A2T0HM91_PSEFL</name>
<dbReference type="AlphaFoldDB" id="A0A2T0HM91"/>
<protein>
    <recommendedName>
        <fullName evidence="4">Prophage PssSM-03</fullName>
    </recommendedName>
</protein>
<dbReference type="EMBL" id="PVUH01000032">
    <property type="protein sequence ID" value="PRW84200.1"/>
    <property type="molecule type" value="Genomic_DNA"/>
</dbReference>
<dbReference type="Proteomes" id="UP000239731">
    <property type="component" value="Unassembled WGS sequence"/>
</dbReference>
<comment type="caution">
    <text evidence="2">The sequence shown here is derived from an EMBL/GenBank/DDBJ whole genome shotgun (WGS) entry which is preliminary data.</text>
</comment>